<dbReference type="Proteomes" id="UP000064029">
    <property type="component" value="Unassembled WGS sequence"/>
</dbReference>
<dbReference type="InterPro" id="IPR027802">
    <property type="entry name" value="Multi-ubiquitin_dom"/>
</dbReference>
<name>A0A103RME5_9BURK</name>
<proteinExistence type="predicted"/>
<dbReference type="AlphaFoldDB" id="A0A103RME5"/>
<accession>A0A103RME5</accession>
<dbReference type="RefSeq" id="WP_059750527.1">
    <property type="nucleotide sequence ID" value="NZ_CP013414.1"/>
</dbReference>
<dbReference type="EMBL" id="LOXM01000091">
    <property type="protein sequence ID" value="KVG70462.1"/>
    <property type="molecule type" value="Genomic_DNA"/>
</dbReference>
<evidence type="ECO:0000313" key="2">
    <source>
        <dbReference type="EMBL" id="KVG70462.1"/>
    </source>
</evidence>
<dbReference type="OrthoDB" id="9014714at2"/>
<comment type="caution">
    <text evidence="2">The sequence shown here is derived from an EMBL/GenBank/DDBJ whole genome shotgun (WGS) entry which is preliminary data.</text>
</comment>
<evidence type="ECO:0000313" key="3">
    <source>
        <dbReference type="Proteomes" id="UP000064029"/>
    </source>
</evidence>
<gene>
    <name evidence="2" type="ORF">WJ33_21550</name>
</gene>
<protein>
    <recommendedName>
        <fullName evidence="1">Multi-ubiquitin domain-containing protein</fullName>
    </recommendedName>
</protein>
<reference evidence="2 3" key="1">
    <citation type="submission" date="2015-11" db="EMBL/GenBank/DDBJ databases">
        <title>Expanding the genomic diversity of Burkholderia species for the development of highly accurate diagnostics.</title>
        <authorList>
            <person name="Sahl J."/>
            <person name="Keim P."/>
            <person name="Wagner D."/>
        </authorList>
    </citation>
    <scope>NUCLEOTIDE SEQUENCE [LARGE SCALE GENOMIC DNA]</scope>
    <source>
        <strain evidence="2 3">MSMB2036</strain>
    </source>
</reference>
<evidence type="ECO:0000259" key="1">
    <source>
        <dbReference type="Pfam" id="PF14452"/>
    </source>
</evidence>
<organism evidence="2 3">
    <name type="scientific">Burkholderia ubonensis</name>
    <dbReference type="NCBI Taxonomy" id="101571"/>
    <lineage>
        <taxon>Bacteria</taxon>
        <taxon>Pseudomonadati</taxon>
        <taxon>Pseudomonadota</taxon>
        <taxon>Betaproteobacteria</taxon>
        <taxon>Burkholderiales</taxon>
        <taxon>Burkholderiaceae</taxon>
        <taxon>Burkholderia</taxon>
        <taxon>Burkholderia cepacia complex</taxon>
    </lineage>
</organism>
<feature type="domain" description="Multi-ubiquitin" evidence="1">
    <location>
        <begin position="10"/>
        <end position="75"/>
    </location>
</feature>
<dbReference type="Pfam" id="PF14452">
    <property type="entry name" value="Multi_ubiq"/>
    <property type="match status" value="1"/>
</dbReference>
<sequence length="85" mass="9436">MTNAAQHATKIVLNLDEIEVHQEKLTYAQLVHLAYPQDPPADTSDFIYTITITYPDGESLSLARGDKPVPVKEGMVCHVRKTGRS</sequence>